<comment type="similarity">
    <text evidence="4">Belongs to the Omp25/RopB family.</text>
</comment>
<dbReference type="AlphaFoldDB" id="A0A1X7ABB4"/>
<dbReference type="InterPro" id="IPR051692">
    <property type="entry name" value="OMP-like"/>
</dbReference>
<proteinExistence type="inferred from homology"/>
<dbReference type="PANTHER" id="PTHR34001:SF3">
    <property type="entry name" value="BLL7405 PROTEIN"/>
    <property type="match status" value="1"/>
</dbReference>
<keyword evidence="8" id="KW-1185">Reference proteome</keyword>
<evidence type="ECO:0000256" key="2">
    <source>
        <dbReference type="ARBA" id="ARBA00022729"/>
    </source>
</evidence>
<feature type="domain" description="Outer membrane protein beta-barrel" evidence="6">
    <location>
        <begin position="33"/>
        <end position="186"/>
    </location>
</feature>
<keyword evidence="2 5" id="KW-0732">Signal</keyword>
<evidence type="ECO:0000256" key="5">
    <source>
        <dbReference type="SAM" id="SignalP"/>
    </source>
</evidence>
<evidence type="ECO:0000256" key="4">
    <source>
        <dbReference type="ARBA" id="ARBA00038306"/>
    </source>
</evidence>
<sequence>MFTKILPLAASAIALAAAPALAGSYSEPTPEAPVAVAPAPVMMSEGWTGAYAGVNLGYGDLDRNCCDLDGTAYGLQVGYDYDFGTWVAGGEIEYQANDMASNRAYDSLRLKGRLGYDLGETLVYGVAGSTYIMDDWGYAVGLGAEYMLTDTVSVGGEYIYEQIDDFNGGSDDLTANSLAARVNYRF</sequence>
<dbReference type="SUPFAM" id="SSF56925">
    <property type="entry name" value="OMPA-like"/>
    <property type="match status" value="1"/>
</dbReference>
<dbReference type="Gene3D" id="2.40.160.20">
    <property type="match status" value="1"/>
</dbReference>
<dbReference type="InterPro" id="IPR027385">
    <property type="entry name" value="Beta-barrel_OMP"/>
</dbReference>
<dbReference type="Proteomes" id="UP000193963">
    <property type="component" value="Unassembled WGS sequence"/>
</dbReference>
<evidence type="ECO:0000313" key="8">
    <source>
        <dbReference type="Proteomes" id="UP000193963"/>
    </source>
</evidence>
<evidence type="ECO:0000256" key="1">
    <source>
        <dbReference type="ARBA" id="ARBA00004370"/>
    </source>
</evidence>
<dbReference type="InterPro" id="IPR011250">
    <property type="entry name" value="OMP/PagP_B-barrel"/>
</dbReference>
<dbReference type="RefSeq" id="WP_085890177.1">
    <property type="nucleotide sequence ID" value="NZ_FWFN01000012.1"/>
</dbReference>
<gene>
    <name evidence="7" type="ORF">PSM7751_04166</name>
</gene>
<evidence type="ECO:0000313" key="7">
    <source>
        <dbReference type="EMBL" id="SLN74519.1"/>
    </source>
</evidence>
<evidence type="ECO:0000259" key="6">
    <source>
        <dbReference type="Pfam" id="PF13505"/>
    </source>
</evidence>
<comment type="subcellular location">
    <subcellularLocation>
        <location evidence="1">Membrane</location>
    </subcellularLocation>
</comment>
<dbReference type="GO" id="GO:0016020">
    <property type="term" value="C:membrane"/>
    <property type="evidence" value="ECO:0007669"/>
    <property type="project" value="UniProtKB-SubCell"/>
</dbReference>
<dbReference type="OrthoDB" id="268975at2"/>
<dbReference type="EMBL" id="FWFN01000012">
    <property type="protein sequence ID" value="SLN74519.1"/>
    <property type="molecule type" value="Genomic_DNA"/>
</dbReference>
<reference evidence="7 8" key="1">
    <citation type="submission" date="2017-03" db="EMBL/GenBank/DDBJ databases">
        <authorList>
            <person name="Afonso C.L."/>
            <person name="Miller P.J."/>
            <person name="Scott M.A."/>
            <person name="Spackman E."/>
            <person name="Goraichik I."/>
            <person name="Dimitrov K.M."/>
            <person name="Suarez D.L."/>
            <person name="Swayne D.E."/>
        </authorList>
    </citation>
    <scope>NUCLEOTIDE SEQUENCE [LARGE SCALE GENOMIC DNA]</scope>
    <source>
        <strain evidence="7 8">CECT 7751</strain>
    </source>
</reference>
<feature type="signal peptide" evidence="5">
    <location>
        <begin position="1"/>
        <end position="22"/>
    </location>
</feature>
<organism evidence="7 8">
    <name type="scientific">Pseudooceanicola marinus</name>
    <dbReference type="NCBI Taxonomy" id="396013"/>
    <lineage>
        <taxon>Bacteria</taxon>
        <taxon>Pseudomonadati</taxon>
        <taxon>Pseudomonadota</taxon>
        <taxon>Alphaproteobacteria</taxon>
        <taxon>Rhodobacterales</taxon>
        <taxon>Paracoccaceae</taxon>
        <taxon>Pseudooceanicola</taxon>
    </lineage>
</organism>
<protein>
    <recommendedName>
        <fullName evidence="6">Outer membrane protein beta-barrel domain-containing protein</fullName>
    </recommendedName>
</protein>
<evidence type="ECO:0000256" key="3">
    <source>
        <dbReference type="ARBA" id="ARBA00023136"/>
    </source>
</evidence>
<accession>A0A1X7ABB4</accession>
<dbReference type="Pfam" id="PF13505">
    <property type="entry name" value="OMP_b-brl"/>
    <property type="match status" value="1"/>
</dbReference>
<name>A0A1X7ABB4_9RHOB</name>
<feature type="chain" id="PRO_5012530242" description="Outer membrane protein beta-barrel domain-containing protein" evidence="5">
    <location>
        <begin position="23"/>
        <end position="186"/>
    </location>
</feature>
<keyword evidence="3" id="KW-0472">Membrane</keyword>
<dbReference type="PANTHER" id="PTHR34001">
    <property type="entry name" value="BLL7405 PROTEIN"/>
    <property type="match status" value="1"/>
</dbReference>